<dbReference type="InterPro" id="IPR024964">
    <property type="entry name" value="CTLH/CRA"/>
</dbReference>
<evidence type="ECO:0000256" key="1">
    <source>
        <dbReference type="ARBA" id="ARBA00004496"/>
    </source>
</evidence>
<evidence type="ECO:0000313" key="11">
    <source>
        <dbReference type="EMBL" id="KAK9666593.1"/>
    </source>
</evidence>
<dbReference type="InterPro" id="IPR037683">
    <property type="entry name" value="Rmd5_dRing"/>
</dbReference>
<dbReference type="InterPro" id="IPR027370">
    <property type="entry name" value="Znf-RING_euk"/>
</dbReference>
<dbReference type="GO" id="GO:0034657">
    <property type="term" value="C:GID complex"/>
    <property type="evidence" value="ECO:0007669"/>
    <property type="project" value="TreeGrafter"/>
</dbReference>
<evidence type="ECO:0000256" key="5">
    <source>
        <dbReference type="ARBA" id="ARBA00022833"/>
    </source>
</evidence>
<dbReference type="InterPro" id="IPR045098">
    <property type="entry name" value="Fyv10_fam"/>
</dbReference>
<protein>
    <submittedName>
        <fullName evidence="11">Uncharacterized protein</fullName>
    </submittedName>
</protein>
<dbReference type="FunFam" id="3.30.40.10:FF:000143">
    <property type="entry name" value="Regulator of gluconeogenesis Rmd5"/>
    <property type="match status" value="1"/>
</dbReference>
<dbReference type="InterPro" id="IPR006594">
    <property type="entry name" value="LisH"/>
</dbReference>
<dbReference type="GO" id="GO:0005634">
    <property type="term" value="C:nucleus"/>
    <property type="evidence" value="ECO:0007669"/>
    <property type="project" value="TreeGrafter"/>
</dbReference>
<keyword evidence="3" id="KW-0479">Metal-binding</keyword>
<evidence type="ECO:0000256" key="4">
    <source>
        <dbReference type="ARBA" id="ARBA00022771"/>
    </source>
</evidence>
<proteinExistence type="predicted"/>
<comment type="subcellular location">
    <subcellularLocation>
        <location evidence="1">Cytoplasm</location>
    </subcellularLocation>
</comment>
<dbReference type="SUPFAM" id="SSF57850">
    <property type="entry name" value="RING/U-box"/>
    <property type="match status" value="1"/>
</dbReference>
<feature type="domain" description="RING-type" evidence="8">
    <location>
        <begin position="328"/>
        <end position="371"/>
    </location>
</feature>
<dbReference type="Gene3D" id="3.30.40.10">
    <property type="entry name" value="Zinc/RING finger domain, C3HC4 (zinc finger)"/>
    <property type="match status" value="1"/>
</dbReference>
<evidence type="ECO:0000256" key="3">
    <source>
        <dbReference type="ARBA" id="ARBA00022723"/>
    </source>
</evidence>
<dbReference type="GO" id="GO:0008270">
    <property type="term" value="F:zinc ion binding"/>
    <property type="evidence" value="ECO:0007669"/>
    <property type="project" value="UniProtKB-KW"/>
</dbReference>
<keyword evidence="12" id="KW-1185">Reference proteome</keyword>
<dbReference type="GO" id="GO:0043161">
    <property type="term" value="P:proteasome-mediated ubiquitin-dependent protein catabolic process"/>
    <property type="evidence" value="ECO:0007669"/>
    <property type="project" value="InterPro"/>
</dbReference>
<dbReference type="Proteomes" id="UP001443914">
    <property type="component" value="Unassembled WGS sequence"/>
</dbReference>
<dbReference type="EMBL" id="JBDFQZ010000014">
    <property type="protein sequence ID" value="KAK9666592.1"/>
    <property type="molecule type" value="Genomic_DNA"/>
</dbReference>
<dbReference type="Pfam" id="PF13445">
    <property type="entry name" value="zf-RING_UBOX"/>
    <property type="match status" value="1"/>
</dbReference>
<dbReference type="PROSITE" id="PS50089">
    <property type="entry name" value="ZF_RING_2"/>
    <property type="match status" value="1"/>
</dbReference>
<feature type="domain" description="CTLH" evidence="9">
    <location>
        <begin position="149"/>
        <end position="206"/>
    </location>
</feature>
<dbReference type="GO" id="GO:0061630">
    <property type="term" value="F:ubiquitin protein ligase activity"/>
    <property type="evidence" value="ECO:0007669"/>
    <property type="project" value="InterPro"/>
</dbReference>
<dbReference type="InterPro" id="IPR006595">
    <property type="entry name" value="CTLH_C"/>
</dbReference>
<dbReference type="PANTHER" id="PTHR12170:SF3">
    <property type="entry name" value="GH10162P"/>
    <property type="match status" value="1"/>
</dbReference>
<keyword evidence="2" id="KW-0963">Cytoplasm</keyword>
<feature type="domain" description="RING-Gid-type" evidence="10">
    <location>
        <begin position="328"/>
        <end position="371"/>
    </location>
</feature>
<gene>
    <name evidence="11" type="ORF">RND81_14G196500</name>
</gene>
<dbReference type="InterPro" id="IPR013144">
    <property type="entry name" value="CRA_dom"/>
</dbReference>
<dbReference type="PROSITE" id="PS50897">
    <property type="entry name" value="CTLH"/>
    <property type="match status" value="1"/>
</dbReference>
<keyword evidence="5" id="KW-0862">Zinc</keyword>
<sequence>MELSTVRGSFEHVAKKQKLSSSKCNEVVDTINNEVGEALAILQSYQDPSILADYESTLTQLKTKLNEIGPRKELETTQKELNTNITKYLKLLERVFNPDMSKAYRSVDFDVQTINEIVTNHLFRQGLLDIGECLMKEAGRPDVDVQHAQFFEMYQILEAIRAKNLQSALNWATANSEKLKQSGSSLELKLHQHQFVELLKQGKREEALHYVKTYISPFASSHIHEVQKLIICVLWIEKLDKCPYKQILSSTTWETLADELSREFCVILGQPSRSPLALTVEAGLEGLPTLLKLATVMAAKPQEWNVMKQLAVPLELSKEFLFHSTFVCPVSREEGTPENPPMLLPCGHVLCRQSIMKMSKMNSRTFKCPYCPIDASVAQCRQLYF</sequence>
<evidence type="ECO:0000259" key="8">
    <source>
        <dbReference type="PROSITE" id="PS50089"/>
    </source>
</evidence>
<reference evidence="11 12" key="1">
    <citation type="submission" date="2024-03" db="EMBL/GenBank/DDBJ databases">
        <title>WGS assembly of Saponaria officinalis var. Norfolk2.</title>
        <authorList>
            <person name="Jenkins J."/>
            <person name="Shu S."/>
            <person name="Grimwood J."/>
            <person name="Barry K."/>
            <person name="Goodstein D."/>
            <person name="Schmutz J."/>
            <person name="Leebens-Mack J."/>
            <person name="Osbourn A."/>
        </authorList>
    </citation>
    <scope>NUCLEOTIDE SEQUENCE [LARGE SCALE GENOMIC DNA]</scope>
    <source>
        <strain evidence="12">cv. Norfolk2</strain>
        <strain evidence="11">JIC</strain>
        <tissue evidence="11">Leaf</tissue>
    </source>
</reference>
<dbReference type="SMART" id="SM00757">
    <property type="entry name" value="CRA"/>
    <property type="match status" value="1"/>
</dbReference>
<evidence type="ECO:0000256" key="7">
    <source>
        <dbReference type="PROSITE-ProRule" id="PRU01215"/>
    </source>
</evidence>
<name>A0AAW1GU77_SAPOF</name>
<feature type="zinc finger region" description="RING-Gid-type" evidence="7">
    <location>
        <begin position="328"/>
        <end position="371"/>
    </location>
</feature>
<accession>A0AAW1GU77</accession>
<evidence type="ECO:0000259" key="10">
    <source>
        <dbReference type="PROSITE" id="PS51867"/>
    </source>
</evidence>
<dbReference type="SMART" id="SM00668">
    <property type="entry name" value="CTLH"/>
    <property type="match status" value="1"/>
</dbReference>
<evidence type="ECO:0000259" key="9">
    <source>
        <dbReference type="PROSITE" id="PS50897"/>
    </source>
</evidence>
<dbReference type="InterPro" id="IPR044063">
    <property type="entry name" value="ZF_RING_GID"/>
</dbReference>
<dbReference type="InterPro" id="IPR001841">
    <property type="entry name" value="Znf_RING"/>
</dbReference>
<evidence type="ECO:0000256" key="6">
    <source>
        <dbReference type="PROSITE-ProRule" id="PRU00175"/>
    </source>
</evidence>
<evidence type="ECO:0000256" key="2">
    <source>
        <dbReference type="ARBA" id="ARBA00022490"/>
    </source>
</evidence>
<keyword evidence="4 6" id="KW-0863">Zinc-finger</keyword>
<dbReference type="PROSITE" id="PS51867">
    <property type="entry name" value="ZF_RING_GID"/>
    <property type="match status" value="1"/>
</dbReference>
<evidence type="ECO:0000313" key="12">
    <source>
        <dbReference type="Proteomes" id="UP001443914"/>
    </source>
</evidence>
<comment type="caution">
    <text evidence="11">The sequence shown here is derived from an EMBL/GenBank/DDBJ whole genome shotgun (WGS) entry which is preliminary data.</text>
</comment>
<dbReference type="Pfam" id="PF10607">
    <property type="entry name" value="CTLH"/>
    <property type="match status" value="1"/>
</dbReference>
<organism evidence="11 12">
    <name type="scientific">Saponaria officinalis</name>
    <name type="common">Common soapwort</name>
    <name type="synonym">Lychnis saponaria</name>
    <dbReference type="NCBI Taxonomy" id="3572"/>
    <lineage>
        <taxon>Eukaryota</taxon>
        <taxon>Viridiplantae</taxon>
        <taxon>Streptophyta</taxon>
        <taxon>Embryophyta</taxon>
        <taxon>Tracheophyta</taxon>
        <taxon>Spermatophyta</taxon>
        <taxon>Magnoliopsida</taxon>
        <taxon>eudicotyledons</taxon>
        <taxon>Gunneridae</taxon>
        <taxon>Pentapetalae</taxon>
        <taxon>Caryophyllales</taxon>
        <taxon>Caryophyllaceae</taxon>
        <taxon>Caryophylleae</taxon>
        <taxon>Saponaria</taxon>
    </lineage>
</organism>
<dbReference type="EMBL" id="JBDFQZ010000014">
    <property type="protein sequence ID" value="KAK9666593.1"/>
    <property type="molecule type" value="Genomic_DNA"/>
</dbReference>
<dbReference type="InterPro" id="IPR013083">
    <property type="entry name" value="Znf_RING/FYVE/PHD"/>
</dbReference>
<dbReference type="CDD" id="cd16652">
    <property type="entry name" value="dRING_Rmd5p-like"/>
    <property type="match status" value="1"/>
</dbReference>
<dbReference type="PROSITE" id="PS50896">
    <property type="entry name" value="LISH"/>
    <property type="match status" value="1"/>
</dbReference>
<dbReference type="SMART" id="SM00184">
    <property type="entry name" value="RING"/>
    <property type="match status" value="1"/>
</dbReference>
<dbReference type="AlphaFoldDB" id="A0AAW1GU77"/>
<dbReference type="GO" id="GO:0005737">
    <property type="term" value="C:cytoplasm"/>
    <property type="evidence" value="ECO:0007669"/>
    <property type="project" value="UniProtKB-SubCell"/>
</dbReference>
<dbReference type="PANTHER" id="PTHR12170">
    <property type="entry name" value="MACROPHAGE ERYTHROBLAST ATTACHER-RELATED"/>
    <property type="match status" value="1"/>
</dbReference>